<accession>A0A9X4MDM9</accession>
<gene>
    <name evidence="1" type="ORF">FEV09_06620</name>
</gene>
<evidence type="ECO:0000313" key="1">
    <source>
        <dbReference type="EMBL" id="MDG3494229.1"/>
    </source>
</evidence>
<organism evidence="1 2">
    <name type="scientific">Pseudanabaena catenata USMAC16</name>
    <dbReference type="NCBI Taxonomy" id="1855837"/>
    <lineage>
        <taxon>Bacteria</taxon>
        <taxon>Bacillati</taxon>
        <taxon>Cyanobacteriota</taxon>
        <taxon>Cyanophyceae</taxon>
        <taxon>Pseudanabaenales</taxon>
        <taxon>Pseudanabaenaceae</taxon>
        <taxon>Pseudanabaena</taxon>
    </lineage>
</organism>
<evidence type="ECO:0000313" key="2">
    <source>
        <dbReference type="Proteomes" id="UP001152872"/>
    </source>
</evidence>
<sequence>MTLKEQLIQEIETMPDEILVEILDFAGFIKYKRTQQNLVPQLQTALPYRQASGRSILKCAGTWQGDDFEECLQMVYTSRGKAQFDKHINPFE</sequence>
<keyword evidence="2" id="KW-1185">Reference proteome</keyword>
<dbReference type="RefSeq" id="WP_009626297.1">
    <property type="nucleotide sequence ID" value="NZ_VBTY01000037.1"/>
</dbReference>
<dbReference type="Proteomes" id="UP001152872">
    <property type="component" value="Unassembled WGS sequence"/>
</dbReference>
<comment type="caution">
    <text evidence="1">The sequence shown here is derived from an EMBL/GenBank/DDBJ whole genome shotgun (WGS) entry which is preliminary data.</text>
</comment>
<protein>
    <submittedName>
        <fullName evidence="1">DUF2281 domain-containing protein</fullName>
    </submittedName>
</protein>
<name>A0A9X4MDM9_9CYAN</name>
<dbReference type="EMBL" id="VBTY01000037">
    <property type="protein sequence ID" value="MDG3494229.1"/>
    <property type="molecule type" value="Genomic_DNA"/>
</dbReference>
<dbReference type="AlphaFoldDB" id="A0A9X4MDM9"/>
<proteinExistence type="predicted"/>
<reference evidence="1" key="1">
    <citation type="submission" date="2019-05" db="EMBL/GenBank/DDBJ databases">
        <title>Whole genome sequencing of Pseudanabaena catenata USMAC16.</title>
        <authorList>
            <person name="Khan Z."/>
            <person name="Omar W.M."/>
            <person name="Convey P."/>
            <person name="Merican F."/>
            <person name="Najimudin N."/>
        </authorList>
    </citation>
    <scope>NUCLEOTIDE SEQUENCE</scope>
    <source>
        <strain evidence="1">USMAC16</strain>
    </source>
</reference>